<gene>
    <name evidence="5" type="ORF">RM533_03200</name>
</gene>
<reference evidence="5 6" key="1">
    <citation type="submission" date="2023-09" db="EMBL/GenBank/DDBJ databases">
        <authorList>
            <person name="Rey-Velasco X."/>
        </authorList>
    </citation>
    <scope>NUCLEOTIDE SEQUENCE [LARGE SCALE GENOMIC DNA]</scope>
    <source>
        <strain evidence="5 6">F390</strain>
    </source>
</reference>
<evidence type="ECO:0000256" key="3">
    <source>
        <dbReference type="RuleBase" id="RU000461"/>
    </source>
</evidence>
<comment type="caution">
    <text evidence="5">The sequence shown here is derived from an EMBL/GenBank/DDBJ whole genome shotgun (WGS) entry which is preliminary data.</text>
</comment>
<keyword evidence="6" id="KW-1185">Reference proteome</keyword>
<keyword evidence="3" id="KW-0479">Metal-binding</keyword>
<dbReference type="InterPro" id="IPR036396">
    <property type="entry name" value="Cyt_P450_sf"/>
</dbReference>
<dbReference type="RefSeq" id="WP_311339772.1">
    <property type="nucleotide sequence ID" value="NZ_JAVRHS010000002.1"/>
</dbReference>
<evidence type="ECO:0000256" key="1">
    <source>
        <dbReference type="ARBA" id="ARBA00001971"/>
    </source>
</evidence>
<keyword evidence="3" id="KW-0408">Iron</keyword>
<evidence type="ECO:0000256" key="4">
    <source>
        <dbReference type="SAM" id="MobiDB-lite"/>
    </source>
</evidence>
<keyword evidence="3" id="KW-0503">Monooxygenase</keyword>
<accession>A0ABU2ZFK9</accession>
<dbReference type="Pfam" id="PF00067">
    <property type="entry name" value="p450"/>
    <property type="match status" value="1"/>
</dbReference>
<dbReference type="InterPro" id="IPR017972">
    <property type="entry name" value="Cyt_P450_CS"/>
</dbReference>
<keyword evidence="3" id="KW-0560">Oxidoreductase</keyword>
<evidence type="ECO:0000256" key="2">
    <source>
        <dbReference type="ARBA" id="ARBA00010617"/>
    </source>
</evidence>
<evidence type="ECO:0000313" key="5">
    <source>
        <dbReference type="EMBL" id="MDT0575190.1"/>
    </source>
</evidence>
<evidence type="ECO:0000313" key="6">
    <source>
        <dbReference type="Proteomes" id="UP001259803"/>
    </source>
</evidence>
<dbReference type="PANTHER" id="PTHR24305:SF166">
    <property type="entry name" value="CYTOCHROME P450 12A4, MITOCHONDRIAL-RELATED"/>
    <property type="match status" value="1"/>
</dbReference>
<dbReference type="PRINTS" id="PR00385">
    <property type="entry name" value="P450"/>
</dbReference>
<comment type="similarity">
    <text evidence="2 3">Belongs to the cytochrome P450 family.</text>
</comment>
<dbReference type="InterPro" id="IPR002401">
    <property type="entry name" value="Cyt_P450_E_grp-I"/>
</dbReference>
<dbReference type="PROSITE" id="PS00086">
    <property type="entry name" value="CYTOCHROME_P450"/>
    <property type="match status" value="1"/>
</dbReference>
<dbReference type="EMBL" id="JAVRHS010000002">
    <property type="protein sequence ID" value="MDT0575190.1"/>
    <property type="molecule type" value="Genomic_DNA"/>
</dbReference>
<comment type="cofactor">
    <cofactor evidence="1">
        <name>heme</name>
        <dbReference type="ChEBI" id="CHEBI:30413"/>
    </cofactor>
</comment>
<feature type="compositionally biased region" description="Basic and acidic residues" evidence="4">
    <location>
        <begin position="450"/>
        <end position="472"/>
    </location>
</feature>
<dbReference type="InterPro" id="IPR001128">
    <property type="entry name" value="Cyt_P450"/>
</dbReference>
<dbReference type="CDD" id="cd00302">
    <property type="entry name" value="cytochrome_P450"/>
    <property type="match status" value="1"/>
</dbReference>
<proteinExistence type="inferred from homology"/>
<dbReference type="Proteomes" id="UP001259803">
    <property type="component" value="Unassembled WGS sequence"/>
</dbReference>
<dbReference type="PRINTS" id="PR00463">
    <property type="entry name" value="EP450I"/>
</dbReference>
<organism evidence="5 6">
    <name type="scientific">Croceicoccus esteveae</name>
    <dbReference type="NCBI Taxonomy" id="3075597"/>
    <lineage>
        <taxon>Bacteria</taxon>
        <taxon>Pseudomonadati</taxon>
        <taxon>Pseudomonadota</taxon>
        <taxon>Alphaproteobacteria</taxon>
        <taxon>Sphingomonadales</taxon>
        <taxon>Erythrobacteraceae</taxon>
        <taxon>Croceicoccus</taxon>
    </lineage>
</organism>
<dbReference type="PANTHER" id="PTHR24305">
    <property type="entry name" value="CYTOCHROME P450"/>
    <property type="match status" value="1"/>
</dbReference>
<dbReference type="Gene3D" id="1.10.630.10">
    <property type="entry name" value="Cytochrome P450"/>
    <property type="match status" value="1"/>
</dbReference>
<protein>
    <submittedName>
        <fullName evidence="5">Cytochrome P450</fullName>
    </submittedName>
</protein>
<feature type="region of interest" description="Disordered" evidence="4">
    <location>
        <begin position="438"/>
        <end position="472"/>
    </location>
</feature>
<name>A0ABU2ZFK9_9SPHN</name>
<sequence>MATAAIKDDDPRIDAKRDIPEVSGIPLVGNTLEMSRDPAAFFLRAYREYGPVYRVNVFGRRTIVIAGPEAGMFMTTREGRDSLRSKEFWGDFVNFHGASKTLTGEDGENHEKMRRIMRHGFSKAAVAGQYHRLVEITDEAIARDWLSRAQVPVVEAYQYLIVQQLGEIMTGSAPLEYVRDIRINILYLLNTLVTKTRPKFMLHRSEFRKANARVNELGREMIKDFRSRAAAGALPNNLLGDVMRAHESDPELIQARDLALLLTGPYVAGLDTVANTIAAATYGILKTPGVLERVQQEADTLYGRDVVTEHDVHNLPAINGAIMEAMRLWPIAVAQMRTATRDFIFAGHVIPEGETIYIGTSVPHFMHEFFPDPEQFNIDRYQRPRAEHLQKGAYSPFGRGPHSCLGQSLAEVQMATTISRIFHRLELALPSPDYVLKTKSAPTPGPSMDFKVKVLGERRPARKLTPEPREEK</sequence>
<dbReference type="InterPro" id="IPR050121">
    <property type="entry name" value="Cytochrome_P450_monoxygenase"/>
</dbReference>
<keyword evidence="3" id="KW-0349">Heme</keyword>
<dbReference type="SUPFAM" id="SSF48264">
    <property type="entry name" value="Cytochrome P450"/>
    <property type="match status" value="1"/>
</dbReference>